<dbReference type="EMBL" id="JARJCW010000164">
    <property type="protein sequence ID" value="KAJ7189856.1"/>
    <property type="molecule type" value="Genomic_DNA"/>
</dbReference>
<sequence length="173" mass="19942">MTNDPIFSVEHVATLQSIVQQYVDGTAGRMDTIFELYDCGRLISAELGVAYLSNVLKPYMDQLGTTTSDAGDLNLAMEVDVNKPSFPETLWRDVLLDRFVTNRFATEPDEPQRLLFGDHQLEIKRPKVVSRVSNHGEWILAFWTYERAINFAFKYCRDELETYRNYIQDLFAG</sequence>
<accession>A0AAD6Y3C8</accession>
<dbReference type="Proteomes" id="UP001219525">
    <property type="component" value="Unassembled WGS sequence"/>
</dbReference>
<protein>
    <submittedName>
        <fullName evidence="1">Uncharacterized protein</fullName>
    </submittedName>
</protein>
<organism evidence="1 2">
    <name type="scientific">Mycena pura</name>
    <dbReference type="NCBI Taxonomy" id="153505"/>
    <lineage>
        <taxon>Eukaryota</taxon>
        <taxon>Fungi</taxon>
        <taxon>Dikarya</taxon>
        <taxon>Basidiomycota</taxon>
        <taxon>Agaricomycotina</taxon>
        <taxon>Agaricomycetes</taxon>
        <taxon>Agaricomycetidae</taxon>
        <taxon>Agaricales</taxon>
        <taxon>Marasmiineae</taxon>
        <taxon>Mycenaceae</taxon>
        <taxon>Mycena</taxon>
    </lineage>
</organism>
<proteinExistence type="predicted"/>
<keyword evidence="2" id="KW-1185">Reference proteome</keyword>
<evidence type="ECO:0000313" key="2">
    <source>
        <dbReference type="Proteomes" id="UP001219525"/>
    </source>
</evidence>
<dbReference type="AlphaFoldDB" id="A0AAD6Y3C8"/>
<name>A0AAD6Y3C8_9AGAR</name>
<gene>
    <name evidence="1" type="ORF">GGX14DRAFT_607754</name>
</gene>
<reference evidence="1" key="1">
    <citation type="submission" date="2023-03" db="EMBL/GenBank/DDBJ databases">
        <title>Massive genome expansion in bonnet fungi (Mycena s.s.) driven by repeated elements and novel gene families across ecological guilds.</title>
        <authorList>
            <consortium name="Lawrence Berkeley National Laboratory"/>
            <person name="Harder C.B."/>
            <person name="Miyauchi S."/>
            <person name="Viragh M."/>
            <person name="Kuo A."/>
            <person name="Thoen E."/>
            <person name="Andreopoulos B."/>
            <person name="Lu D."/>
            <person name="Skrede I."/>
            <person name="Drula E."/>
            <person name="Henrissat B."/>
            <person name="Morin E."/>
            <person name="Kohler A."/>
            <person name="Barry K."/>
            <person name="LaButti K."/>
            <person name="Morin E."/>
            <person name="Salamov A."/>
            <person name="Lipzen A."/>
            <person name="Mereny Z."/>
            <person name="Hegedus B."/>
            <person name="Baldrian P."/>
            <person name="Stursova M."/>
            <person name="Weitz H."/>
            <person name="Taylor A."/>
            <person name="Grigoriev I.V."/>
            <person name="Nagy L.G."/>
            <person name="Martin F."/>
            <person name="Kauserud H."/>
        </authorList>
    </citation>
    <scope>NUCLEOTIDE SEQUENCE</scope>
    <source>
        <strain evidence="1">9144</strain>
    </source>
</reference>
<evidence type="ECO:0000313" key="1">
    <source>
        <dbReference type="EMBL" id="KAJ7189856.1"/>
    </source>
</evidence>
<comment type="caution">
    <text evidence="1">The sequence shown here is derived from an EMBL/GenBank/DDBJ whole genome shotgun (WGS) entry which is preliminary data.</text>
</comment>